<dbReference type="InterPro" id="IPR037972">
    <property type="entry name" value="RepB_N"/>
</dbReference>
<dbReference type="InterPro" id="IPR003115">
    <property type="entry name" value="ParB_N"/>
</dbReference>
<dbReference type="InterPro" id="IPR011111">
    <property type="entry name" value="Plasmid_RepB"/>
</dbReference>
<dbReference type="GO" id="GO:0003677">
    <property type="term" value="F:DNA binding"/>
    <property type="evidence" value="ECO:0007669"/>
    <property type="project" value="InterPro"/>
</dbReference>
<dbReference type="SMART" id="SM00470">
    <property type="entry name" value="ParB"/>
    <property type="match status" value="1"/>
</dbReference>
<dbReference type="CDD" id="cd16405">
    <property type="entry name" value="RepB_like_N"/>
    <property type="match status" value="1"/>
</dbReference>
<keyword evidence="5" id="KW-1185">Reference proteome</keyword>
<dbReference type="Proteomes" id="UP000675940">
    <property type="component" value="Unassembled WGS sequence"/>
</dbReference>
<dbReference type="NCBIfam" id="TIGR00180">
    <property type="entry name" value="parB_part"/>
    <property type="match status" value="1"/>
</dbReference>
<dbReference type="PANTHER" id="PTHR33375">
    <property type="entry name" value="CHROMOSOME-PARTITIONING PROTEIN PARB-RELATED"/>
    <property type="match status" value="1"/>
</dbReference>
<dbReference type="InterPro" id="IPR017819">
    <property type="entry name" value="Plasmid_partition_RepB"/>
</dbReference>
<dbReference type="PANTHER" id="PTHR33375:SF1">
    <property type="entry name" value="CHROMOSOME-PARTITIONING PROTEIN PARB-RELATED"/>
    <property type="match status" value="1"/>
</dbReference>
<reference evidence="4" key="1">
    <citation type="submission" date="2021-03" db="EMBL/GenBank/DDBJ databases">
        <title>Sagittula salina sp. nov. strain M10.9X isolated from the marine waste.</title>
        <authorList>
            <person name="Satari L."/>
            <person name="Molina-Menor E."/>
            <person name="Vidal-Verdu A."/>
            <person name="Pascual J."/>
            <person name="Pereto J."/>
            <person name="Porcar M."/>
        </authorList>
    </citation>
    <scope>NUCLEOTIDE SEQUENCE</scope>
    <source>
        <strain evidence="4">M10.9X</strain>
    </source>
</reference>
<evidence type="ECO:0000256" key="2">
    <source>
        <dbReference type="SAM" id="MobiDB-lite"/>
    </source>
</evidence>
<sequence length="315" mass="34403">MKRDKLAGSLKALEAHRAARETGETEEPRALRSPAVNTVADSIRTLGASAPRDVAPSEIIDSRFSDRIDVTEGLEDLVASIERSGQQLPVLLRKAPAGVPPGIRYEVVYGRRRIAACRQLGRSVRAHIAEFDDRQALVAQGLENAARLENSFIERARFAAQMDAAGYPSADICETLSVDPSGLSRMRAVTRALPDDVILAIGPAHQSGRRPWMRLAELAPAALTAGRDLRRMIPEGESDVRLTGLVSALERGHAAKSAAPRKAPDIRNLAGKRLQLAVDERRLTLQAKDRRAQGFLGWLDGRLDDLYAEWSEKGD</sequence>
<accession>A0A940MXM8</accession>
<dbReference type="InterPro" id="IPR050336">
    <property type="entry name" value="Chromosome_partition/occlusion"/>
</dbReference>
<name>A0A940MXM8_9RHOB</name>
<dbReference type="NCBIfam" id="TIGR03454">
    <property type="entry name" value="partition_RepB"/>
    <property type="match status" value="1"/>
</dbReference>
<comment type="similarity">
    <text evidence="1">Belongs to the ParB family.</text>
</comment>
<feature type="compositionally biased region" description="Basic and acidic residues" evidence="2">
    <location>
        <begin position="13"/>
        <end position="30"/>
    </location>
</feature>
<dbReference type="InterPro" id="IPR004437">
    <property type="entry name" value="ParB/RepB/Spo0J"/>
</dbReference>
<dbReference type="GO" id="GO:0005694">
    <property type="term" value="C:chromosome"/>
    <property type="evidence" value="ECO:0007669"/>
    <property type="project" value="TreeGrafter"/>
</dbReference>
<evidence type="ECO:0000313" key="5">
    <source>
        <dbReference type="Proteomes" id="UP000675940"/>
    </source>
</evidence>
<evidence type="ECO:0000256" key="1">
    <source>
        <dbReference type="ARBA" id="ARBA00006295"/>
    </source>
</evidence>
<feature type="region of interest" description="Disordered" evidence="2">
    <location>
        <begin position="1"/>
        <end position="33"/>
    </location>
</feature>
<dbReference type="GO" id="GO:0007059">
    <property type="term" value="P:chromosome segregation"/>
    <property type="evidence" value="ECO:0007669"/>
    <property type="project" value="TreeGrafter"/>
</dbReference>
<gene>
    <name evidence="4" type="primary">repB</name>
    <name evidence="4" type="ORF">J5474_19880</name>
</gene>
<dbReference type="RefSeq" id="WP_209363350.1">
    <property type="nucleotide sequence ID" value="NZ_JAGISH010000016.1"/>
</dbReference>
<proteinExistence type="inferred from homology"/>
<organism evidence="4 5">
    <name type="scientific">Sagittula salina</name>
    <dbReference type="NCBI Taxonomy" id="2820268"/>
    <lineage>
        <taxon>Bacteria</taxon>
        <taxon>Pseudomonadati</taxon>
        <taxon>Pseudomonadota</taxon>
        <taxon>Alphaproteobacteria</taxon>
        <taxon>Rhodobacterales</taxon>
        <taxon>Roseobacteraceae</taxon>
        <taxon>Sagittula</taxon>
    </lineage>
</organism>
<feature type="domain" description="ParB-like N-terminal" evidence="3">
    <location>
        <begin position="52"/>
        <end position="145"/>
    </location>
</feature>
<dbReference type="Gene3D" id="1.10.10.2830">
    <property type="match status" value="1"/>
</dbReference>
<evidence type="ECO:0000259" key="3">
    <source>
        <dbReference type="SMART" id="SM00470"/>
    </source>
</evidence>
<protein>
    <submittedName>
        <fullName evidence="4">Plasmid partitioning protein RepB</fullName>
    </submittedName>
</protein>
<dbReference type="AlphaFoldDB" id="A0A940MXM8"/>
<evidence type="ECO:0000313" key="4">
    <source>
        <dbReference type="EMBL" id="MBP0484739.1"/>
    </source>
</evidence>
<dbReference type="InterPro" id="IPR036086">
    <property type="entry name" value="ParB/Sulfiredoxin_sf"/>
</dbReference>
<dbReference type="SUPFAM" id="SSF110849">
    <property type="entry name" value="ParB/Sulfiredoxin"/>
    <property type="match status" value="1"/>
</dbReference>
<dbReference type="Pfam" id="PF02195">
    <property type="entry name" value="ParB_N"/>
    <property type="match status" value="1"/>
</dbReference>
<dbReference type="EMBL" id="JAGISH010000016">
    <property type="protein sequence ID" value="MBP0484739.1"/>
    <property type="molecule type" value="Genomic_DNA"/>
</dbReference>
<comment type="caution">
    <text evidence="4">The sequence shown here is derived from an EMBL/GenBank/DDBJ whole genome shotgun (WGS) entry which is preliminary data.</text>
</comment>
<dbReference type="Pfam" id="PF07506">
    <property type="entry name" value="RepB"/>
    <property type="match status" value="1"/>
</dbReference>
<dbReference type="SUPFAM" id="SSF109709">
    <property type="entry name" value="KorB DNA-binding domain-like"/>
    <property type="match status" value="1"/>
</dbReference>
<dbReference type="Gene3D" id="3.90.1530.30">
    <property type="match status" value="1"/>
</dbReference>